<dbReference type="Proteomes" id="UP001631957">
    <property type="component" value="Unassembled WGS sequence"/>
</dbReference>
<reference evidence="1 2" key="1">
    <citation type="submission" date="2024-12" db="EMBL/GenBank/DDBJ databases">
        <title>Forecasting of Potato common scab and diversities of Pathogenic streptomyces spp. in china.</title>
        <authorList>
            <person name="Handique U."/>
            <person name="Wu J."/>
        </authorList>
    </citation>
    <scope>NUCLEOTIDE SEQUENCE [LARGE SCALE GENOMIC DNA]</scope>
    <source>
        <strain evidence="1 2">ZRIMU1530</strain>
    </source>
</reference>
<name>A0ABW9I749_9ACTN</name>
<keyword evidence="2" id="KW-1185">Reference proteome</keyword>
<sequence>MSGFPHAHLSDGRVVTWRVPPGPAPCAVDAELSTQPPPSALAARLALDHPPAFWAAWTRLEVYCKLLDVPVLVGLHRYGRSTALPPPGVHAVRVERHDGITLAWGIGRPGASAAHTRRECTRE</sequence>
<dbReference type="EMBL" id="JBJVNI010000039">
    <property type="protein sequence ID" value="MFM9615696.1"/>
    <property type="molecule type" value="Genomic_DNA"/>
</dbReference>
<dbReference type="RefSeq" id="WP_409124007.1">
    <property type="nucleotide sequence ID" value="NZ_JBJVNI010000039.1"/>
</dbReference>
<comment type="caution">
    <text evidence="1">The sequence shown here is derived from an EMBL/GenBank/DDBJ whole genome shotgun (WGS) entry which is preliminary data.</text>
</comment>
<protein>
    <submittedName>
        <fullName evidence="1">Uncharacterized protein</fullName>
    </submittedName>
</protein>
<gene>
    <name evidence="1" type="ORF">ACKI18_44320</name>
</gene>
<organism evidence="1 2">
    <name type="scientific">Streptomyces niveiscabiei</name>
    <dbReference type="NCBI Taxonomy" id="164115"/>
    <lineage>
        <taxon>Bacteria</taxon>
        <taxon>Bacillati</taxon>
        <taxon>Actinomycetota</taxon>
        <taxon>Actinomycetes</taxon>
        <taxon>Kitasatosporales</taxon>
        <taxon>Streptomycetaceae</taxon>
        <taxon>Streptomyces</taxon>
    </lineage>
</organism>
<proteinExistence type="predicted"/>
<evidence type="ECO:0000313" key="1">
    <source>
        <dbReference type="EMBL" id="MFM9615696.1"/>
    </source>
</evidence>
<evidence type="ECO:0000313" key="2">
    <source>
        <dbReference type="Proteomes" id="UP001631957"/>
    </source>
</evidence>
<accession>A0ABW9I749</accession>